<dbReference type="AlphaFoldDB" id="A0A1V9YXK1"/>
<organism evidence="1 2">
    <name type="scientific">Thraustotheca clavata</name>
    <dbReference type="NCBI Taxonomy" id="74557"/>
    <lineage>
        <taxon>Eukaryota</taxon>
        <taxon>Sar</taxon>
        <taxon>Stramenopiles</taxon>
        <taxon>Oomycota</taxon>
        <taxon>Saprolegniomycetes</taxon>
        <taxon>Saprolegniales</taxon>
        <taxon>Achlyaceae</taxon>
        <taxon>Thraustotheca</taxon>
    </lineage>
</organism>
<protein>
    <submittedName>
        <fullName evidence="1">Uncharacterized protein</fullName>
    </submittedName>
</protein>
<comment type="caution">
    <text evidence="1">The sequence shown here is derived from an EMBL/GenBank/DDBJ whole genome shotgun (WGS) entry which is preliminary data.</text>
</comment>
<accession>A0A1V9YXK1</accession>
<evidence type="ECO:0000313" key="1">
    <source>
        <dbReference type="EMBL" id="OQR90422.1"/>
    </source>
</evidence>
<name>A0A1V9YXK1_9STRA</name>
<dbReference type="EMBL" id="JNBS01002544">
    <property type="protein sequence ID" value="OQR90422.1"/>
    <property type="molecule type" value="Genomic_DNA"/>
</dbReference>
<proteinExistence type="predicted"/>
<reference evidence="1 2" key="1">
    <citation type="journal article" date="2014" name="Genome Biol. Evol.">
        <title>The secreted proteins of Achlya hypogyna and Thraustotheca clavata identify the ancestral oomycete secretome and reveal gene acquisitions by horizontal gene transfer.</title>
        <authorList>
            <person name="Misner I."/>
            <person name="Blouin N."/>
            <person name="Leonard G."/>
            <person name="Richards T.A."/>
            <person name="Lane C.E."/>
        </authorList>
    </citation>
    <scope>NUCLEOTIDE SEQUENCE [LARGE SCALE GENOMIC DNA]</scope>
    <source>
        <strain evidence="1 2">ATCC 34112</strain>
    </source>
</reference>
<gene>
    <name evidence="1" type="ORF">THRCLA_22555</name>
</gene>
<dbReference type="Proteomes" id="UP000243217">
    <property type="component" value="Unassembled WGS sequence"/>
</dbReference>
<evidence type="ECO:0000313" key="2">
    <source>
        <dbReference type="Proteomes" id="UP000243217"/>
    </source>
</evidence>
<keyword evidence="2" id="KW-1185">Reference proteome</keyword>
<sequence length="74" mass="8368">MRGYIGLLLLVATVLLSTLVLLCSYRMMPPEEIRDFGWSKNFRHDMVVASNEVALRQVLDNDGQDNSQNATNLI</sequence>